<dbReference type="KEGG" id="vg:32878150"/>
<accession>A0A1X9T544</accession>
<organism evidence="1">
    <name type="scientific">Ranid herpesvirus 3</name>
    <dbReference type="NCBI Taxonomy" id="1987509"/>
    <lineage>
        <taxon>Viruses</taxon>
        <taxon>Duplodnaviria</taxon>
        <taxon>Heunggongvirae</taxon>
        <taxon>Peploviricota</taxon>
        <taxon>Herviviricetes</taxon>
        <taxon>Herpesvirales</taxon>
        <taxon>Alloherpesviridae</taxon>
        <taxon>Batravirus</taxon>
        <taxon>Batravirus ranidallo3</taxon>
    </lineage>
</organism>
<keyword evidence="1" id="KW-0472">Membrane</keyword>
<dbReference type="RefSeq" id="YP_009362325.1">
    <property type="nucleotide sequence ID" value="NC_034618.1"/>
</dbReference>
<keyword evidence="2" id="KW-1185">Reference proteome</keyword>
<evidence type="ECO:0000313" key="2">
    <source>
        <dbReference type="Proteomes" id="UP000203507"/>
    </source>
</evidence>
<sequence length="117" mass="13008">MKIPRGQRIVQRRSCSSSFMRESNVGWASSASKKLDKCFAVAGPKMISRPFDTTDVGIWVFWLILGGRKGHSTGTAVSSGSTKSASMSRYMLMEVRVVNSWCKIQMNNVERSQSTHS</sequence>
<reference evidence="1" key="1">
    <citation type="journal article" date="2017" name="Vet. Pathol.">
        <title>Ranid Herpesvirus 3 and Proliferative Dermatitis in Free-Ranging Wild Common Frogs (Rana Temporaria).</title>
        <authorList>
            <person name="Origgi F.C."/>
            <person name="Schmidt B.R."/>
            <person name="Lohmann P."/>
            <person name="Otten P."/>
            <person name="Akdesir E."/>
            <person name="Gaschen V."/>
            <person name="Aguilar-Bultet L."/>
            <person name="Wahli T."/>
            <person name="Sattler U."/>
            <person name="Stoffel M.H."/>
        </authorList>
    </citation>
    <scope>NUCLEOTIDE SEQUENCE [LARGE SCALE GENOMIC DNA]</scope>
    <source>
        <strain evidence="1">FO1_2015</strain>
    </source>
</reference>
<dbReference type="GeneID" id="32878150"/>
<dbReference type="EMBL" id="KX832224">
    <property type="protein sequence ID" value="ARR28816.1"/>
    <property type="molecule type" value="Genomic_DNA"/>
</dbReference>
<proteinExistence type="predicted"/>
<keyword evidence="1" id="KW-0812">Transmembrane</keyword>
<evidence type="ECO:0000313" key="1">
    <source>
        <dbReference type="EMBL" id="ARR28816.1"/>
    </source>
</evidence>
<protein>
    <submittedName>
        <fullName evidence="1">Transmembrane helix motif protein</fullName>
    </submittedName>
</protein>
<dbReference type="Proteomes" id="UP000203507">
    <property type="component" value="Segment"/>
</dbReference>
<name>A0A1X9T544_9VIRU</name>